<dbReference type="AlphaFoldDB" id="A0A7L5C2A7"/>
<sequence>MPAFTVLAIHRVKAGMRATWAELATVNAEAARSEPGCLQFDVVLSDEEPNMAFLVEMYVDRAAWDAHLQKPYCRSFMSAIETMLVDRTRMLGGRVET</sequence>
<dbReference type="Pfam" id="PF03992">
    <property type="entry name" value="ABM"/>
    <property type="match status" value="1"/>
</dbReference>
<dbReference type="PROSITE" id="PS51725">
    <property type="entry name" value="ABM"/>
    <property type="match status" value="1"/>
</dbReference>
<dbReference type="RefSeq" id="WP_165098662.1">
    <property type="nucleotide sequence ID" value="NZ_CP049056.1"/>
</dbReference>
<evidence type="ECO:0000259" key="1">
    <source>
        <dbReference type="PROSITE" id="PS51725"/>
    </source>
</evidence>
<name>A0A7L5C2A7_9RHOB</name>
<keyword evidence="3" id="KW-1185">Reference proteome</keyword>
<reference evidence="2 3" key="1">
    <citation type="submission" date="2020-02" db="EMBL/GenBank/DDBJ databases">
        <title>complete genome sequence of Rhodobacteraceae bacterium.</title>
        <authorList>
            <person name="Park J."/>
            <person name="Kim Y.-S."/>
            <person name="Kim K.-H."/>
        </authorList>
    </citation>
    <scope>NUCLEOTIDE SEQUENCE [LARGE SCALE GENOMIC DNA]</scope>
    <source>
        <strain evidence="2 3">RR4-56</strain>
    </source>
</reference>
<dbReference type="InterPro" id="IPR050744">
    <property type="entry name" value="AI-2_Isomerase_LsrG"/>
</dbReference>
<dbReference type="PANTHER" id="PTHR33336:SF3">
    <property type="entry name" value="ABM DOMAIN-CONTAINING PROTEIN"/>
    <property type="match status" value="1"/>
</dbReference>
<dbReference type="InterPro" id="IPR007138">
    <property type="entry name" value="ABM_dom"/>
</dbReference>
<protein>
    <submittedName>
        <fullName evidence="2">Antibiotic biosynthesis monooxygenase</fullName>
    </submittedName>
</protein>
<dbReference type="Gene3D" id="3.30.70.100">
    <property type="match status" value="1"/>
</dbReference>
<evidence type="ECO:0000313" key="3">
    <source>
        <dbReference type="Proteomes" id="UP000503336"/>
    </source>
</evidence>
<dbReference type="PANTHER" id="PTHR33336">
    <property type="entry name" value="QUINOL MONOOXYGENASE YGIN-RELATED"/>
    <property type="match status" value="1"/>
</dbReference>
<feature type="domain" description="ABM" evidence="1">
    <location>
        <begin position="4"/>
        <end position="95"/>
    </location>
</feature>
<dbReference type="GO" id="GO:0004497">
    <property type="term" value="F:monooxygenase activity"/>
    <property type="evidence" value="ECO:0007669"/>
    <property type="project" value="UniProtKB-KW"/>
</dbReference>
<dbReference type="EMBL" id="CP049056">
    <property type="protein sequence ID" value="QIE56009.1"/>
    <property type="molecule type" value="Genomic_DNA"/>
</dbReference>
<dbReference type="InterPro" id="IPR011008">
    <property type="entry name" value="Dimeric_a/b-barrel"/>
</dbReference>
<dbReference type="SUPFAM" id="SSF54909">
    <property type="entry name" value="Dimeric alpha+beta barrel"/>
    <property type="match status" value="1"/>
</dbReference>
<dbReference type="Proteomes" id="UP000503336">
    <property type="component" value="Chromosome"/>
</dbReference>
<dbReference type="KEGG" id="hdh:G5B40_11425"/>
<gene>
    <name evidence="2" type="ORF">G5B40_11425</name>
</gene>
<evidence type="ECO:0000313" key="2">
    <source>
        <dbReference type="EMBL" id="QIE56009.1"/>
    </source>
</evidence>
<accession>A0A7L5C2A7</accession>
<keyword evidence="2" id="KW-0560">Oxidoreductase</keyword>
<dbReference type="GO" id="GO:0005829">
    <property type="term" value="C:cytosol"/>
    <property type="evidence" value="ECO:0007669"/>
    <property type="project" value="TreeGrafter"/>
</dbReference>
<proteinExistence type="predicted"/>
<organism evidence="2 3">
    <name type="scientific">Pikeienuella piscinae</name>
    <dbReference type="NCBI Taxonomy" id="2748098"/>
    <lineage>
        <taxon>Bacteria</taxon>
        <taxon>Pseudomonadati</taxon>
        <taxon>Pseudomonadota</taxon>
        <taxon>Alphaproteobacteria</taxon>
        <taxon>Rhodobacterales</taxon>
        <taxon>Paracoccaceae</taxon>
        <taxon>Pikeienuella</taxon>
    </lineage>
</organism>
<keyword evidence="2" id="KW-0503">Monooxygenase</keyword>